<organism evidence="5 6">
    <name type="scientific">Marasmius tenuissimus</name>
    <dbReference type="NCBI Taxonomy" id="585030"/>
    <lineage>
        <taxon>Eukaryota</taxon>
        <taxon>Fungi</taxon>
        <taxon>Dikarya</taxon>
        <taxon>Basidiomycota</taxon>
        <taxon>Agaricomycotina</taxon>
        <taxon>Agaricomycetes</taxon>
        <taxon>Agaricomycetidae</taxon>
        <taxon>Agaricales</taxon>
        <taxon>Marasmiineae</taxon>
        <taxon>Marasmiaceae</taxon>
        <taxon>Marasmius</taxon>
    </lineage>
</organism>
<dbReference type="PANTHER" id="PTHR10039">
    <property type="entry name" value="AMELOGENIN"/>
    <property type="match status" value="1"/>
</dbReference>
<dbReference type="EMBL" id="JBBXMP010000110">
    <property type="protein sequence ID" value="KAL0062246.1"/>
    <property type="molecule type" value="Genomic_DNA"/>
</dbReference>
<dbReference type="PANTHER" id="PTHR10039:SF14">
    <property type="entry name" value="NACHT DOMAIN-CONTAINING PROTEIN"/>
    <property type="match status" value="1"/>
</dbReference>
<keyword evidence="3" id="KW-1133">Transmembrane helix</keyword>
<protein>
    <recommendedName>
        <fullName evidence="4">Nephrocystin 3-like N-terminal domain-containing protein</fullName>
    </recommendedName>
</protein>
<dbReference type="InterPro" id="IPR056884">
    <property type="entry name" value="NPHP3-like_N"/>
</dbReference>
<sequence>MNNRTIIRNRHTGPGAQNNNNDTGIQNVNTGGHIGHMSGGSVQFTENRTAPIAPKTLQEAVAGIGASHNAEQQYSRGECLEGTREVLLEMIHDWILAKDQKHPIFCLTGAVGVGKTAIAMTVAKYCEQEGHLISSFFFFRSDPKRNTPSALMLSIAHGLVSTIPFLRRPIEERVSENPQILEARLEDQFHKLVLEPTLRWPQQTRPQAVLVLLEAVWASFFATLSLFTSLDVMWMIFVVHAPVIPREIPNVVIIDGLDECGPDDENQQRILSTIASLYRVSPSSPLRFLICSRPESTIREAFEGEPLCLLTKRITLNESFSPNSDIELYYRREFKNIRANPDYARIPFSDPWPSSDELEALLHRTSGQFAYATTVVRYIRRRGSSPIEQLSSILNSTPDPQRQSPLHELDCLYQTILSSHPDHCLLIPVLAAILLIPPFLKTPSLYKPSIHDFIELLLGLSPGKVNIILSAMHSVLDIGDKEITVFHTSFTDFIYDPSRSGQFHIDKVVQRDTLAVKWLRALAQQVRENPNIILEPFDERVTLSVLSLRMFWADFCWTEDDSEPKPELLLESNNLLRSILSVFPDRQQLLAMLASVILLPLNKYTHTLAFNDLLGLDNGYMLSMMALMQTYQLATTTGYAGSGLKPFFLSFLFDSSHEYHIDILEQHNLLASQWIRALVPKNWPTPE</sequence>
<dbReference type="Proteomes" id="UP001437256">
    <property type="component" value="Unassembled WGS sequence"/>
</dbReference>
<evidence type="ECO:0000256" key="2">
    <source>
        <dbReference type="SAM" id="MobiDB-lite"/>
    </source>
</evidence>
<dbReference type="InterPro" id="IPR027417">
    <property type="entry name" value="P-loop_NTPase"/>
</dbReference>
<dbReference type="Pfam" id="PF24883">
    <property type="entry name" value="NPHP3_N"/>
    <property type="match status" value="1"/>
</dbReference>
<keyword evidence="3" id="KW-0812">Transmembrane</keyword>
<evidence type="ECO:0000259" key="4">
    <source>
        <dbReference type="Pfam" id="PF24883"/>
    </source>
</evidence>
<evidence type="ECO:0000256" key="1">
    <source>
        <dbReference type="ARBA" id="ARBA00022737"/>
    </source>
</evidence>
<comment type="caution">
    <text evidence="5">The sequence shown here is derived from an EMBL/GenBank/DDBJ whole genome shotgun (WGS) entry which is preliminary data.</text>
</comment>
<keyword evidence="6" id="KW-1185">Reference proteome</keyword>
<keyword evidence="1" id="KW-0677">Repeat</keyword>
<feature type="domain" description="Nephrocystin 3-like N-terminal" evidence="4">
    <location>
        <begin position="83"/>
        <end position="210"/>
    </location>
</feature>
<dbReference type="Gene3D" id="3.40.50.300">
    <property type="entry name" value="P-loop containing nucleotide triphosphate hydrolases"/>
    <property type="match status" value="1"/>
</dbReference>
<name>A0ABR2ZKZ8_9AGAR</name>
<evidence type="ECO:0000313" key="5">
    <source>
        <dbReference type="EMBL" id="KAL0062246.1"/>
    </source>
</evidence>
<dbReference type="SUPFAM" id="SSF52540">
    <property type="entry name" value="P-loop containing nucleoside triphosphate hydrolases"/>
    <property type="match status" value="1"/>
</dbReference>
<proteinExistence type="predicted"/>
<evidence type="ECO:0000256" key="3">
    <source>
        <dbReference type="SAM" id="Phobius"/>
    </source>
</evidence>
<feature type="region of interest" description="Disordered" evidence="2">
    <location>
        <begin position="1"/>
        <end position="24"/>
    </location>
</feature>
<accession>A0ABR2ZKZ8</accession>
<keyword evidence="3" id="KW-0472">Membrane</keyword>
<reference evidence="5 6" key="1">
    <citation type="submission" date="2024-05" db="EMBL/GenBank/DDBJ databases">
        <title>A draft genome resource for the thread blight pathogen Marasmius tenuissimus strain MS-2.</title>
        <authorList>
            <person name="Yulfo-Soto G.E."/>
            <person name="Baruah I.K."/>
            <person name="Amoako-Attah I."/>
            <person name="Bukari Y."/>
            <person name="Meinhardt L.W."/>
            <person name="Bailey B.A."/>
            <person name="Cohen S.P."/>
        </authorList>
    </citation>
    <scope>NUCLEOTIDE SEQUENCE [LARGE SCALE GENOMIC DNA]</scope>
    <source>
        <strain evidence="5 6">MS-2</strain>
    </source>
</reference>
<evidence type="ECO:0000313" key="6">
    <source>
        <dbReference type="Proteomes" id="UP001437256"/>
    </source>
</evidence>
<feature type="compositionally biased region" description="Polar residues" evidence="2">
    <location>
        <begin position="15"/>
        <end position="24"/>
    </location>
</feature>
<feature type="transmembrane region" description="Helical" evidence="3">
    <location>
        <begin position="209"/>
        <end position="237"/>
    </location>
</feature>
<gene>
    <name evidence="5" type="ORF">AAF712_010876</name>
</gene>